<evidence type="ECO:0000313" key="3">
    <source>
        <dbReference type="Proteomes" id="UP000499080"/>
    </source>
</evidence>
<protein>
    <submittedName>
        <fullName evidence="2">Uncharacterized protein</fullName>
    </submittedName>
</protein>
<reference evidence="2 3" key="1">
    <citation type="journal article" date="2019" name="Sci. Rep.">
        <title>Orb-weaving spider Araneus ventricosus genome elucidates the spidroin gene catalogue.</title>
        <authorList>
            <person name="Kono N."/>
            <person name="Nakamura H."/>
            <person name="Ohtoshi R."/>
            <person name="Moran D.A.P."/>
            <person name="Shinohara A."/>
            <person name="Yoshida Y."/>
            <person name="Fujiwara M."/>
            <person name="Mori M."/>
            <person name="Tomita M."/>
            <person name="Arakawa K."/>
        </authorList>
    </citation>
    <scope>NUCLEOTIDE SEQUENCE [LARGE SCALE GENOMIC DNA]</scope>
</reference>
<keyword evidence="3" id="KW-1185">Reference proteome</keyword>
<gene>
    <name evidence="2" type="ORF">AVEN_198623_1</name>
</gene>
<feature type="non-terminal residue" evidence="2">
    <location>
        <position position="1"/>
    </location>
</feature>
<name>A0A4Y2HXX5_ARAVE</name>
<feature type="region of interest" description="Disordered" evidence="1">
    <location>
        <begin position="162"/>
        <end position="215"/>
    </location>
</feature>
<dbReference type="Proteomes" id="UP000499080">
    <property type="component" value="Unassembled WGS sequence"/>
</dbReference>
<feature type="compositionally biased region" description="Low complexity" evidence="1">
    <location>
        <begin position="180"/>
        <end position="192"/>
    </location>
</feature>
<feature type="compositionally biased region" description="Basic and acidic residues" evidence="1">
    <location>
        <begin position="162"/>
        <end position="171"/>
    </location>
</feature>
<evidence type="ECO:0000313" key="2">
    <source>
        <dbReference type="EMBL" id="GBM70281.1"/>
    </source>
</evidence>
<dbReference type="OrthoDB" id="6436470at2759"/>
<proteinExistence type="predicted"/>
<sequence length="215" mass="24462">KGELETLPHVLNHCPGRSRGWQLRHDAVGDRIVKALSTRDKFLTINQPVGEDDLRPDFVFQHGKNIYIIDVTIPFENRLDSFEKARQRKIDKYATLIDFYAKSNLKAFIVPIVVGALGSWDTKNDKFLLKFMSKSYLALFQKLCVSDCIKWSRDIYIEHQTGKRQFQDPRPRPQTAGHTSSSDPDAPDSQAQRSPQHSAPPISVSMSPLHVPPLL</sequence>
<evidence type="ECO:0000256" key="1">
    <source>
        <dbReference type="SAM" id="MobiDB-lite"/>
    </source>
</evidence>
<dbReference type="EMBL" id="BGPR01002243">
    <property type="protein sequence ID" value="GBM70281.1"/>
    <property type="molecule type" value="Genomic_DNA"/>
</dbReference>
<comment type="caution">
    <text evidence="2">The sequence shown here is derived from an EMBL/GenBank/DDBJ whole genome shotgun (WGS) entry which is preliminary data.</text>
</comment>
<dbReference type="AlphaFoldDB" id="A0A4Y2HXX5"/>
<organism evidence="2 3">
    <name type="scientific">Araneus ventricosus</name>
    <name type="common">Orbweaver spider</name>
    <name type="synonym">Epeira ventricosa</name>
    <dbReference type="NCBI Taxonomy" id="182803"/>
    <lineage>
        <taxon>Eukaryota</taxon>
        <taxon>Metazoa</taxon>
        <taxon>Ecdysozoa</taxon>
        <taxon>Arthropoda</taxon>
        <taxon>Chelicerata</taxon>
        <taxon>Arachnida</taxon>
        <taxon>Araneae</taxon>
        <taxon>Araneomorphae</taxon>
        <taxon>Entelegynae</taxon>
        <taxon>Araneoidea</taxon>
        <taxon>Araneidae</taxon>
        <taxon>Araneus</taxon>
    </lineage>
</organism>
<accession>A0A4Y2HXX5</accession>